<dbReference type="OrthoDB" id="6258760at2759"/>
<gene>
    <name evidence="5" type="ORF">EB796_006562</name>
</gene>
<reference evidence="5" key="1">
    <citation type="submission" date="2020-06" db="EMBL/GenBank/DDBJ databases">
        <title>Draft genome of Bugula neritina, a colonial animal packing powerful symbionts and potential medicines.</title>
        <authorList>
            <person name="Rayko M."/>
        </authorList>
    </citation>
    <scope>NUCLEOTIDE SEQUENCE [LARGE SCALE GENOMIC DNA]</scope>
    <source>
        <strain evidence="5">Kwan_BN1</strain>
    </source>
</reference>
<evidence type="ECO:0000313" key="6">
    <source>
        <dbReference type="Proteomes" id="UP000593567"/>
    </source>
</evidence>
<dbReference type="InterPro" id="IPR054019">
    <property type="entry name" value="CFP_TSR_C"/>
</dbReference>
<sequence length="471" mass="51945">MELHTSLTTGLLFLYLHFLNVIRADFCFKKVHGSHPSDPSRTVCRGLIDKSFPSLRACCEKDNAAAYHSELIPLGKRKKKWECIACPAVTDVIHDQFVKVEGAGWSEWGEWSACSKTCSIGSKTRQRICQDTNSSNCDGVSTLKMSCIDAMDCPVDGVWGPWSTWSECTKTCSGGVTERFRQCNNPAPKFGGKRCAGNRTETLPCNEQGCPVDGGWSAWVYDSSCSVTCGKGTLTVRRQCDSPSPQYGGRNCSGPEVKTQKCDAGILCPIHGQWSLWSRFTSCSGSCGKGSRQRFRACVAPKPLHGGRDCVGNSIDNQVCYSHSPCPIDGGWSRWSSWGICLARPCSNSSGLQTRSRTCSSPLPRFKGKLCDGATTQTQQCYFNENCPVHGQWCEWQPFSECRKGENNINFQIRTRDCTCPFPKHGGNTCIGDDYQLNRCQISRDNKESPQRCNSLPTEGSGIFDDEDNSC</sequence>
<feature type="chain" id="PRO_5029650868" evidence="4">
    <location>
        <begin position="25"/>
        <end position="471"/>
    </location>
</feature>
<protein>
    <submittedName>
        <fullName evidence="5">Uncharacterized protein</fullName>
    </submittedName>
</protein>
<feature type="signal peptide" evidence="4">
    <location>
        <begin position="1"/>
        <end position="24"/>
    </location>
</feature>
<dbReference type="FunFam" id="2.20.100.10:FF:000007">
    <property type="entry name" value="Thrombospondin 1"/>
    <property type="match status" value="1"/>
</dbReference>
<dbReference type="PRINTS" id="PR01705">
    <property type="entry name" value="TSP1REPEAT"/>
</dbReference>
<dbReference type="AlphaFoldDB" id="A0A7J7K929"/>
<keyword evidence="1" id="KW-0677">Repeat</keyword>
<keyword evidence="2" id="KW-1015">Disulfide bond</keyword>
<dbReference type="Pfam" id="PF22195">
    <property type="entry name" value="TSP1_CFP_C"/>
    <property type="match status" value="1"/>
</dbReference>
<comment type="caution">
    <text evidence="5">The sequence shown here is derived from an EMBL/GenBank/DDBJ whole genome shotgun (WGS) entry which is preliminary data.</text>
</comment>
<evidence type="ECO:0000256" key="1">
    <source>
        <dbReference type="ARBA" id="ARBA00022737"/>
    </source>
</evidence>
<dbReference type="FunFam" id="2.20.100.10:FF:000001">
    <property type="entry name" value="semaphorin-5A isoform X1"/>
    <property type="match status" value="4"/>
</dbReference>
<dbReference type="Gene3D" id="2.20.100.10">
    <property type="entry name" value="Thrombospondin type-1 (TSP1) repeat"/>
    <property type="match status" value="6"/>
</dbReference>
<evidence type="ECO:0000256" key="4">
    <source>
        <dbReference type="SAM" id="SignalP"/>
    </source>
</evidence>
<accession>A0A7J7K929</accession>
<evidence type="ECO:0000313" key="5">
    <source>
        <dbReference type="EMBL" id="KAF6035139.1"/>
    </source>
</evidence>
<dbReference type="Proteomes" id="UP000593567">
    <property type="component" value="Unassembled WGS sequence"/>
</dbReference>
<keyword evidence="4" id="KW-0732">Signal</keyword>
<dbReference type="SUPFAM" id="SSF82895">
    <property type="entry name" value="TSP-1 type 1 repeat"/>
    <property type="match status" value="6"/>
</dbReference>
<dbReference type="PROSITE" id="PS50092">
    <property type="entry name" value="TSP1"/>
    <property type="match status" value="6"/>
</dbReference>
<name>A0A7J7K929_BUGNE</name>
<organism evidence="5 6">
    <name type="scientific">Bugula neritina</name>
    <name type="common">Brown bryozoan</name>
    <name type="synonym">Sertularia neritina</name>
    <dbReference type="NCBI Taxonomy" id="10212"/>
    <lineage>
        <taxon>Eukaryota</taxon>
        <taxon>Metazoa</taxon>
        <taxon>Spiralia</taxon>
        <taxon>Lophotrochozoa</taxon>
        <taxon>Bryozoa</taxon>
        <taxon>Gymnolaemata</taxon>
        <taxon>Cheilostomatida</taxon>
        <taxon>Flustrina</taxon>
        <taxon>Buguloidea</taxon>
        <taxon>Bugulidae</taxon>
        <taxon>Bugula</taxon>
    </lineage>
</organism>
<dbReference type="InterPro" id="IPR052065">
    <property type="entry name" value="Compl_asym_regulator"/>
</dbReference>
<dbReference type="SMART" id="SM00209">
    <property type="entry name" value="TSP1"/>
    <property type="match status" value="5"/>
</dbReference>
<proteinExistence type="predicted"/>
<dbReference type="InterPro" id="IPR036383">
    <property type="entry name" value="TSP1_rpt_sf"/>
</dbReference>
<dbReference type="InterPro" id="IPR000884">
    <property type="entry name" value="TSP1_rpt"/>
</dbReference>
<keyword evidence="6" id="KW-1185">Reference proteome</keyword>
<dbReference type="PANTHER" id="PTHR22906">
    <property type="entry name" value="PROPERDIN"/>
    <property type="match status" value="1"/>
</dbReference>
<evidence type="ECO:0000256" key="3">
    <source>
        <dbReference type="SAM" id="MobiDB-lite"/>
    </source>
</evidence>
<evidence type="ECO:0000256" key="2">
    <source>
        <dbReference type="ARBA" id="ARBA00023157"/>
    </source>
</evidence>
<feature type="region of interest" description="Disordered" evidence="3">
    <location>
        <begin position="447"/>
        <end position="471"/>
    </location>
</feature>
<dbReference type="EMBL" id="VXIV02000931">
    <property type="protein sequence ID" value="KAF6035139.1"/>
    <property type="molecule type" value="Genomic_DNA"/>
</dbReference>
<dbReference type="Pfam" id="PF00090">
    <property type="entry name" value="TSP_1"/>
    <property type="match status" value="4"/>
</dbReference>
<dbReference type="PANTHER" id="PTHR22906:SF54">
    <property type="entry name" value="IG-LIKE DOMAIN-CONTAINING PROTEIN"/>
    <property type="match status" value="1"/>
</dbReference>